<keyword evidence="5" id="KW-0862">Zinc</keyword>
<dbReference type="Pfam" id="PF01385">
    <property type="entry name" value="OrfB_IS605"/>
    <property type="match status" value="1"/>
</dbReference>
<keyword evidence="4" id="KW-0479">Metal-binding</keyword>
<feature type="region of interest" description="Disordered" evidence="8">
    <location>
        <begin position="1"/>
        <end position="26"/>
    </location>
</feature>
<keyword evidence="6" id="KW-0238">DNA-binding</keyword>
<feature type="domain" description="Probable transposase IS891/IS1136/IS1341" evidence="9">
    <location>
        <begin position="218"/>
        <end position="360"/>
    </location>
</feature>
<feature type="compositionally biased region" description="Polar residues" evidence="8">
    <location>
        <begin position="1"/>
        <end position="11"/>
    </location>
</feature>
<dbReference type="PANTHER" id="PTHR30405:SF25">
    <property type="entry name" value="RNA-GUIDED DNA ENDONUCLEASE INSQ-RELATED"/>
    <property type="match status" value="1"/>
</dbReference>
<geneLocation type="plasmid" evidence="12 13">
    <name>pBB2</name>
</geneLocation>
<dbReference type="InterPro" id="IPR021027">
    <property type="entry name" value="Transposase_put_HTH"/>
</dbReference>
<feature type="domain" description="Transposase putative helix-turn-helix" evidence="11">
    <location>
        <begin position="71"/>
        <end position="100"/>
    </location>
</feature>
<evidence type="ECO:0000259" key="11">
    <source>
        <dbReference type="Pfam" id="PF12323"/>
    </source>
</evidence>
<comment type="similarity">
    <text evidence="1">In the C-terminal section; belongs to the transposase 35 family.</text>
</comment>
<evidence type="ECO:0000256" key="5">
    <source>
        <dbReference type="ARBA" id="ARBA00022833"/>
    </source>
</evidence>
<protein>
    <submittedName>
        <fullName evidence="12">Transposon IS605 OrfB</fullName>
    </submittedName>
</protein>
<dbReference type="InterPro" id="IPR051399">
    <property type="entry name" value="RNA-guided_DNA_endo/Transpos"/>
</dbReference>
<feature type="region of interest" description="Disordered" evidence="8">
    <location>
        <begin position="290"/>
        <end position="311"/>
    </location>
</feature>
<feature type="domain" description="Cas12f1-like TNB" evidence="10">
    <location>
        <begin position="373"/>
        <end position="439"/>
    </location>
</feature>
<accession>F8GY31</accession>
<feature type="region of interest" description="Disordered" evidence="8">
    <location>
        <begin position="474"/>
        <end position="498"/>
    </location>
</feature>
<evidence type="ECO:0000256" key="7">
    <source>
        <dbReference type="ARBA" id="ARBA00023172"/>
    </source>
</evidence>
<dbReference type="GO" id="GO:0032196">
    <property type="term" value="P:transposition"/>
    <property type="evidence" value="ECO:0007669"/>
    <property type="project" value="UniProtKB-KW"/>
</dbReference>
<dbReference type="GO" id="GO:0046872">
    <property type="term" value="F:metal ion binding"/>
    <property type="evidence" value="ECO:0007669"/>
    <property type="project" value="UniProtKB-KW"/>
</dbReference>
<dbReference type="AlphaFoldDB" id="F8GY31"/>
<evidence type="ECO:0000256" key="2">
    <source>
        <dbReference type="ARBA" id="ARBA00011044"/>
    </source>
</evidence>
<evidence type="ECO:0000256" key="3">
    <source>
        <dbReference type="ARBA" id="ARBA00022578"/>
    </source>
</evidence>
<dbReference type="GO" id="GO:0006310">
    <property type="term" value="P:DNA recombination"/>
    <property type="evidence" value="ECO:0007669"/>
    <property type="project" value="UniProtKB-KW"/>
</dbReference>
<evidence type="ECO:0000259" key="10">
    <source>
        <dbReference type="Pfam" id="PF07282"/>
    </source>
</evidence>
<reference evidence="12 13" key="1">
    <citation type="journal article" date="2011" name="J. Bacteriol.">
        <title>Complete genome sequence of the type strain Cupriavidus necator N-1.</title>
        <authorList>
            <person name="Poehlein A."/>
            <person name="Kusian B."/>
            <person name="Friedrich B."/>
            <person name="Daniel R."/>
            <person name="Bowien B."/>
        </authorList>
    </citation>
    <scope>NUCLEOTIDE SEQUENCE [LARGE SCALE GENOMIC DNA]</scope>
    <source>
        <strain evidence="13">ATCC 43291 / DSM 13513 / CCUG 52238 / LMG 8453 / N-1</strain>
        <plasmid evidence="12 13">pBB2</plasmid>
    </source>
</reference>
<evidence type="ECO:0000256" key="4">
    <source>
        <dbReference type="ARBA" id="ARBA00022723"/>
    </source>
</evidence>
<dbReference type="KEGG" id="cnc:CNE_BB2p03600"/>
<name>F8GY31_CUPNN</name>
<evidence type="ECO:0000259" key="9">
    <source>
        <dbReference type="Pfam" id="PF01385"/>
    </source>
</evidence>
<keyword evidence="7" id="KW-0233">DNA recombination</keyword>
<dbReference type="NCBIfam" id="NF040570">
    <property type="entry name" value="guided_TnpB"/>
    <property type="match status" value="1"/>
</dbReference>
<dbReference type="Proteomes" id="UP000006798">
    <property type="component" value="Plasmid pBB2"/>
</dbReference>
<evidence type="ECO:0000256" key="6">
    <source>
        <dbReference type="ARBA" id="ARBA00023125"/>
    </source>
</evidence>
<dbReference type="PROSITE" id="PS51257">
    <property type="entry name" value="PROKAR_LIPOPROTEIN"/>
    <property type="match status" value="1"/>
</dbReference>
<dbReference type="EMBL" id="CP002880">
    <property type="protein sequence ID" value="AEI83155.1"/>
    <property type="molecule type" value="Genomic_DNA"/>
</dbReference>
<keyword evidence="3" id="KW-0815">Transposition</keyword>
<dbReference type="Pfam" id="PF12323">
    <property type="entry name" value="HTH_OrfB_IS605"/>
    <property type="match status" value="1"/>
</dbReference>
<evidence type="ECO:0000313" key="13">
    <source>
        <dbReference type="Proteomes" id="UP000006798"/>
    </source>
</evidence>
<proteinExistence type="inferred from homology"/>
<sequence>MRATWSASDGSSLHDGPSNPAASTASCTASIVVHNRPRPVHDYEPRNGTQRPLPMLLADTIELVTSQREVDYFVRAAGCARFVWNWALAEWNRQRAGGGKPSAMALKKSFNAIKYQQYPWMADIHRDAHAQPFANLSKAWSKFFSDIKSGIKAHAPRFKKKGQCKDGFYVANDKVRFDGQSVVLPLIGRVAMREALRFPGRVIGAAVSRRADRWFISVQVEVADDVAFVPRTGNGVVGVDLGINSAVTLSTGETFEGPKPLKAALRRLRIRSRRLSRKVEMAKPGRAAFSRDFVGPRRPNTKPRPARSSGQIDSAARLARLHARVANIRQDFLHKATTRLCRENQVIGLEDLNVRGMLRNDRLARSLSDMGLGEFRRQMEYKAKRYGTHLVFADRWFPSSKLMSCCGHKLDKLTLSERRVVCPACGMSHDRDHNAAINLERLATETALPVASDSATNRTARGMSPIAGGKVTSVRDEVGQQGASGREGNGAHSCARFS</sequence>
<organism evidence="12 13">
    <name type="scientific">Cupriavidus necator (strain ATCC 43291 / DSM 13513 / CCUG 52238 / LMG 8453 / N-1)</name>
    <name type="common">Ralstonia eutropha</name>
    <dbReference type="NCBI Taxonomy" id="1042878"/>
    <lineage>
        <taxon>Bacteria</taxon>
        <taxon>Pseudomonadati</taxon>
        <taxon>Pseudomonadota</taxon>
        <taxon>Betaproteobacteria</taxon>
        <taxon>Burkholderiales</taxon>
        <taxon>Burkholderiaceae</taxon>
        <taxon>Cupriavidus</taxon>
    </lineage>
</organism>
<dbReference type="HOGENOM" id="CLU_032903_0_0_4"/>
<dbReference type="InterPro" id="IPR001959">
    <property type="entry name" value="Transposase"/>
</dbReference>
<keyword evidence="12" id="KW-0614">Plasmid</keyword>
<evidence type="ECO:0000313" key="12">
    <source>
        <dbReference type="EMBL" id="AEI83155.1"/>
    </source>
</evidence>
<dbReference type="GO" id="GO:0003677">
    <property type="term" value="F:DNA binding"/>
    <property type="evidence" value="ECO:0007669"/>
    <property type="project" value="UniProtKB-KW"/>
</dbReference>
<dbReference type="Pfam" id="PF07282">
    <property type="entry name" value="Cas12f1-like_TNB"/>
    <property type="match status" value="1"/>
</dbReference>
<comment type="similarity">
    <text evidence="2">In the N-terminal section; belongs to the transposase 2 family.</text>
</comment>
<gene>
    <name evidence="12" type="ordered locus">CNE_BB2p03600</name>
</gene>
<dbReference type="InterPro" id="IPR010095">
    <property type="entry name" value="Cas12f1-like_TNB"/>
</dbReference>
<evidence type="ECO:0000256" key="8">
    <source>
        <dbReference type="SAM" id="MobiDB-lite"/>
    </source>
</evidence>
<dbReference type="NCBIfam" id="TIGR01766">
    <property type="entry name" value="IS200/IS605 family accessory protein TnpB-like domain"/>
    <property type="match status" value="1"/>
</dbReference>
<evidence type="ECO:0000256" key="1">
    <source>
        <dbReference type="ARBA" id="ARBA00008761"/>
    </source>
</evidence>
<dbReference type="PANTHER" id="PTHR30405">
    <property type="entry name" value="TRANSPOSASE"/>
    <property type="match status" value="1"/>
</dbReference>